<name>A0ABW3Q7D8_9BACT</name>
<dbReference type="Proteomes" id="UP001597116">
    <property type="component" value="Unassembled WGS sequence"/>
</dbReference>
<dbReference type="PANTHER" id="PTHR30344">
    <property type="entry name" value="6-PHOSPHOGLUCONOLACTONASE-RELATED"/>
    <property type="match status" value="1"/>
</dbReference>
<dbReference type="Gene3D" id="2.130.10.10">
    <property type="entry name" value="YVTN repeat-like/Quinoprotein amine dehydrogenase"/>
    <property type="match status" value="1"/>
</dbReference>
<evidence type="ECO:0000256" key="2">
    <source>
        <dbReference type="ARBA" id="ARBA00022526"/>
    </source>
</evidence>
<comment type="similarity">
    <text evidence="1">Belongs to the cycloisomerase 2 family.</text>
</comment>
<dbReference type="InterPro" id="IPR011048">
    <property type="entry name" value="Haem_d1_sf"/>
</dbReference>
<dbReference type="RefSeq" id="WP_379884417.1">
    <property type="nucleotide sequence ID" value="NZ_JBHTLP010000014.1"/>
</dbReference>
<dbReference type="InterPro" id="IPR015943">
    <property type="entry name" value="WD40/YVTN_repeat-like_dom_sf"/>
</dbReference>
<dbReference type="SUPFAM" id="SSF51004">
    <property type="entry name" value="C-terminal (heme d1) domain of cytochrome cd1-nitrite reductase"/>
    <property type="match status" value="1"/>
</dbReference>
<sequence length="365" mass="39609">MAQTQPTSALLYVGTYSVRGSKGIYVFNFDLESGTVQLQQTVENGKSPSFLAIHPSGRYLYAVNEEDELGEEQSGSVNAYAIDPESGQLTFLNQQLTHGQAPCHISIDRSGKLAFVSNYGSGSLTVLPVADDGSLGEASQKIQHTGRSVDEERQEGPHVHSAIVSADNQLLYVSDLGTDQIYIYRIDTEGGQLTESTTTPTVRVSAGSGPRFTAVHPGDERIYCIKEMSSTVAVLKRTPQTDTVEIVQDDVSFLLETYSGERSGADIHLDSKGQFLYVTNRGNNTLAVFSIADVGTLTHRILHYTGGDEPRNFLVDEPSQFVLVGHQETDNITLFKRDASSGDLSATGDQIEVPSPVCLLMVHRS</sequence>
<dbReference type="InterPro" id="IPR019405">
    <property type="entry name" value="Lactonase_7-beta_prop"/>
</dbReference>
<gene>
    <name evidence="3" type="ORF">ACFQ4C_20620</name>
</gene>
<organism evidence="3 4">
    <name type="scientific">Larkinella insperata</name>
    <dbReference type="NCBI Taxonomy" id="332158"/>
    <lineage>
        <taxon>Bacteria</taxon>
        <taxon>Pseudomonadati</taxon>
        <taxon>Bacteroidota</taxon>
        <taxon>Cytophagia</taxon>
        <taxon>Cytophagales</taxon>
        <taxon>Spirosomataceae</taxon>
        <taxon>Larkinella</taxon>
    </lineage>
</organism>
<accession>A0ABW3Q7D8</accession>
<evidence type="ECO:0000256" key="1">
    <source>
        <dbReference type="ARBA" id="ARBA00005564"/>
    </source>
</evidence>
<evidence type="ECO:0000313" key="3">
    <source>
        <dbReference type="EMBL" id="MFD1143543.1"/>
    </source>
</evidence>
<dbReference type="Pfam" id="PF10282">
    <property type="entry name" value="Lactonase"/>
    <property type="match status" value="1"/>
</dbReference>
<keyword evidence="4" id="KW-1185">Reference proteome</keyword>
<keyword evidence="2" id="KW-0313">Glucose metabolism</keyword>
<evidence type="ECO:0000313" key="4">
    <source>
        <dbReference type="Proteomes" id="UP001597116"/>
    </source>
</evidence>
<dbReference type="EMBL" id="JBHTLP010000014">
    <property type="protein sequence ID" value="MFD1143543.1"/>
    <property type="molecule type" value="Genomic_DNA"/>
</dbReference>
<protein>
    <submittedName>
        <fullName evidence="3">Lactonase family protein</fullName>
    </submittedName>
</protein>
<dbReference type="InterPro" id="IPR050282">
    <property type="entry name" value="Cycloisomerase_2"/>
</dbReference>
<dbReference type="PANTHER" id="PTHR30344:SF1">
    <property type="entry name" value="6-PHOSPHOGLUCONOLACTONASE"/>
    <property type="match status" value="1"/>
</dbReference>
<reference evidence="4" key="1">
    <citation type="journal article" date="2019" name="Int. J. Syst. Evol. Microbiol.">
        <title>The Global Catalogue of Microorganisms (GCM) 10K type strain sequencing project: providing services to taxonomists for standard genome sequencing and annotation.</title>
        <authorList>
            <consortium name="The Broad Institute Genomics Platform"/>
            <consortium name="The Broad Institute Genome Sequencing Center for Infectious Disease"/>
            <person name="Wu L."/>
            <person name="Ma J."/>
        </authorList>
    </citation>
    <scope>NUCLEOTIDE SEQUENCE [LARGE SCALE GENOMIC DNA]</scope>
    <source>
        <strain evidence="4">CCUG 55608</strain>
    </source>
</reference>
<keyword evidence="2" id="KW-0119">Carbohydrate metabolism</keyword>
<proteinExistence type="inferred from homology"/>
<comment type="caution">
    <text evidence="3">The sequence shown here is derived from an EMBL/GenBank/DDBJ whole genome shotgun (WGS) entry which is preliminary data.</text>
</comment>